<reference evidence="1 2" key="1">
    <citation type="submission" date="2019-10" db="EMBL/GenBank/DDBJ databases">
        <title>Unraveling microbial dark matter from salterns through culturing: the case of the genus Halosegnis.</title>
        <authorList>
            <person name="Duran-Viseras A."/>
            <person name="Andrei A.-S."/>
            <person name="Vera-Gargallo B."/>
            <person name="Ghai R."/>
            <person name="Sanchez-Porro C."/>
            <person name="Ventosa A."/>
        </authorList>
    </citation>
    <scope>NUCLEOTIDE SEQUENCE [LARGE SCALE GENOMIC DNA]</scope>
    <source>
        <strain evidence="1 2">F17-44</strain>
        <plasmid evidence="1">unnamed2</plasmid>
    </source>
</reference>
<dbReference type="OrthoDB" id="256166at2157"/>
<comment type="caution">
    <text evidence="1">The sequence shown here is derived from an EMBL/GenBank/DDBJ whole genome shotgun (WGS) entry which is preliminary data.</text>
</comment>
<evidence type="ECO:0000313" key="1">
    <source>
        <dbReference type="EMBL" id="KAB7513250.1"/>
    </source>
</evidence>
<dbReference type="Proteomes" id="UP000326302">
    <property type="component" value="Unassembled WGS sequence"/>
</dbReference>
<dbReference type="EMBL" id="QJOW01000006">
    <property type="protein sequence ID" value="KAB7513250.1"/>
    <property type="molecule type" value="Genomic_DNA"/>
</dbReference>
<keyword evidence="1" id="KW-0614">Plasmid</keyword>
<sequence length="218" mass="24180">MDGETVVGYVELDHLQDAAADDQIAAHTNPVTLEEIISTDATFDEVLSALYEAPFYFLGGRNRLTGILTRADLNTSPALIHLFDRITLLEERFRELILDEAPDWKERVSLDPNIVEDIEERHADARQSNIELDETHYAQFSTLATIISSIEACWDACGFSSDHRASSQLDDLTKLRNSVAHSQLIVQHTGEGLGKGRTIGSVEQTYTTLTDCLDAVST</sequence>
<dbReference type="AlphaFoldDB" id="A0A5N5U3W0"/>
<organism evidence="1 2">
    <name type="scientific">Halosegnis rubeus</name>
    <dbReference type="NCBI Taxonomy" id="2212850"/>
    <lineage>
        <taxon>Archaea</taxon>
        <taxon>Methanobacteriati</taxon>
        <taxon>Methanobacteriota</taxon>
        <taxon>Stenosarchaea group</taxon>
        <taxon>Halobacteria</taxon>
        <taxon>Halobacteriales</taxon>
        <taxon>Natronomonadaceae</taxon>
        <taxon>Halosegnis</taxon>
    </lineage>
</organism>
<proteinExistence type="predicted"/>
<evidence type="ECO:0000313" key="2">
    <source>
        <dbReference type="Proteomes" id="UP000326302"/>
    </source>
</evidence>
<accession>A0A5N5U3W0</accession>
<gene>
    <name evidence="1" type="ORF">DMP03_12580</name>
</gene>
<geneLocation type="plasmid" evidence="1">
    <name>unnamed2</name>
</geneLocation>
<protein>
    <submittedName>
        <fullName evidence="1">CBS domain-containing protein</fullName>
    </submittedName>
</protein>
<name>A0A5N5U3W0_9EURY</name>